<name>A0A9Q0LNN3_ANAIG</name>
<dbReference type="OrthoDB" id="10021186at2759"/>
<evidence type="ECO:0000256" key="1">
    <source>
        <dbReference type="SAM" id="MobiDB-lite"/>
    </source>
</evidence>
<organism evidence="2 3">
    <name type="scientific">Anaeramoeba ignava</name>
    <name type="common">Anaerobic marine amoeba</name>
    <dbReference type="NCBI Taxonomy" id="1746090"/>
    <lineage>
        <taxon>Eukaryota</taxon>
        <taxon>Metamonada</taxon>
        <taxon>Anaeramoebidae</taxon>
        <taxon>Anaeramoeba</taxon>
    </lineage>
</organism>
<reference evidence="2" key="1">
    <citation type="submission" date="2022-10" db="EMBL/GenBank/DDBJ databases">
        <title>Novel sulphate-reducing endosymbionts in the free-living metamonad Anaeramoeba.</title>
        <authorList>
            <person name="Jerlstrom-Hultqvist J."/>
            <person name="Cepicka I."/>
            <person name="Gallot-Lavallee L."/>
            <person name="Salas-Leiva D."/>
            <person name="Curtis B.A."/>
            <person name="Zahonova K."/>
            <person name="Pipaliya S."/>
            <person name="Dacks J."/>
            <person name="Roger A.J."/>
        </authorList>
    </citation>
    <scope>NUCLEOTIDE SEQUENCE</scope>
    <source>
        <strain evidence="2">BMAN</strain>
    </source>
</reference>
<evidence type="ECO:0000313" key="2">
    <source>
        <dbReference type="EMBL" id="KAJ5075694.1"/>
    </source>
</evidence>
<keyword evidence="3" id="KW-1185">Reference proteome</keyword>
<gene>
    <name evidence="2" type="ORF">M0811_06556</name>
</gene>
<dbReference type="Proteomes" id="UP001149090">
    <property type="component" value="Unassembled WGS sequence"/>
</dbReference>
<proteinExistence type="predicted"/>
<dbReference type="AlphaFoldDB" id="A0A9Q0LNN3"/>
<feature type="region of interest" description="Disordered" evidence="1">
    <location>
        <begin position="118"/>
        <end position="147"/>
    </location>
</feature>
<protein>
    <submittedName>
        <fullName evidence="2">Uncharacterized protein</fullName>
    </submittedName>
</protein>
<accession>A0A9Q0LNN3</accession>
<evidence type="ECO:0000313" key="3">
    <source>
        <dbReference type="Proteomes" id="UP001149090"/>
    </source>
</evidence>
<sequence length="196" mass="23007">MENTHDQNILDQYALEQKIHAQISRKRYNSNKKFVQVPIQLFNQLTGMKIQLNFKSLGDVIQHLFNNFQNKLISKDTDPKFKFFETEVFSRGKRKKDYQESDFTGFVYNESFIDIQNQNPLSQPSFSNENQNQNTENSNDPLDHIFDSQFENSNSQENANVPPNIETDKLMKIEDKIELGLNDNDDNNNNNNDNLY</sequence>
<comment type="caution">
    <text evidence="2">The sequence shown here is derived from an EMBL/GenBank/DDBJ whole genome shotgun (WGS) entry which is preliminary data.</text>
</comment>
<dbReference type="EMBL" id="JAPDFW010000063">
    <property type="protein sequence ID" value="KAJ5075694.1"/>
    <property type="molecule type" value="Genomic_DNA"/>
</dbReference>
<feature type="compositionally biased region" description="Low complexity" evidence="1">
    <location>
        <begin position="127"/>
        <end position="139"/>
    </location>
</feature>